<proteinExistence type="predicted"/>
<dbReference type="Proteomes" id="UP001408789">
    <property type="component" value="Unassembled WGS sequence"/>
</dbReference>
<dbReference type="PANTHER" id="PTHR36617">
    <property type="entry name" value="PROTEIN, PUTATIVE-RELATED"/>
    <property type="match status" value="1"/>
</dbReference>
<evidence type="ECO:0000313" key="2">
    <source>
        <dbReference type="EMBL" id="KAK9078786.1"/>
    </source>
</evidence>
<dbReference type="PANTHER" id="PTHR36617:SF16">
    <property type="entry name" value="OS04G0516500 PROTEIN"/>
    <property type="match status" value="1"/>
</dbReference>
<dbReference type="InterPro" id="IPR026960">
    <property type="entry name" value="RVT-Znf"/>
</dbReference>
<evidence type="ECO:0000313" key="3">
    <source>
        <dbReference type="Proteomes" id="UP001408789"/>
    </source>
</evidence>
<protein>
    <recommendedName>
        <fullName evidence="1">Reverse transcriptase zinc-binding domain-containing protein</fullName>
    </recommendedName>
</protein>
<dbReference type="AlphaFoldDB" id="A0AAP0DPX6"/>
<dbReference type="EMBL" id="JBCNJP010000006">
    <property type="protein sequence ID" value="KAK9078786.1"/>
    <property type="molecule type" value="Genomic_DNA"/>
</dbReference>
<evidence type="ECO:0000259" key="1">
    <source>
        <dbReference type="Pfam" id="PF13966"/>
    </source>
</evidence>
<name>A0AAP0DPX6_9ASTR</name>
<comment type="caution">
    <text evidence="2">The sequence shown here is derived from an EMBL/GenBank/DDBJ whole genome shotgun (WGS) entry which is preliminary data.</text>
</comment>
<sequence length="293" mass="33122">MDTDQSPFRKRASGVWKNLCKAVCKLADPNQSIERKIKSKVKSGEDTLFWIDTWVGETPLKFCFPALYAIEKHKRCCVKDRMGGATGGIQFCADWFRPLNSAGEWGEWNNLIAMISGIQLVSGEDQWSWVHGGDRSFSVKSVKEMLLQPAVEDSQLKWLPLVPKNVNIFGWRMRKQRLATKLGLRLRNINVGSLFCPLCDEVEESEEHLFTSCLVSSAIWAMISDWCSIPPIFAFSISDLLQVHQTCGKSPKSQKLVQMVVLAACWCVWLARNNKVFNGNTTSKFTFGHGQKP</sequence>
<feature type="domain" description="Reverse transcriptase zinc-binding" evidence="1">
    <location>
        <begin position="137"/>
        <end position="220"/>
    </location>
</feature>
<accession>A0AAP0DPX6</accession>
<reference evidence="2 3" key="1">
    <citation type="submission" date="2024-04" db="EMBL/GenBank/DDBJ databases">
        <title>The reference genome of an endangered Asteraceae, Deinandra increscens subsp. villosa, native to the Central Coast of California.</title>
        <authorList>
            <person name="Guilliams M."/>
            <person name="Hasenstab-Lehman K."/>
            <person name="Meyer R."/>
            <person name="Mcevoy S."/>
        </authorList>
    </citation>
    <scope>NUCLEOTIDE SEQUENCE [LARGE SCALE GENOMIC DNA]</scope>
    <source>
        <tissue evidence="2">Leaf</tissue>
    </source>
</reference>
<dbReference type="Pfam" id="PF13966">
    <property type="entry name" value="zf-RVT"/>
    <property type="match status" value="1"/>
</dbReference>
<keyword evidence="3" id="KW-1185">Reference proteome</keyword>
<organism evidence="2 3">
    <name type="scientific">Deinandra increscens subsp. villosa</name>
    <dbReference type="NCBI Taxonomy" id="3103831"/>
    <lineage>
        <taxon>Eukaryota</taxon>
        <taxon>Viridiplantae</taxon>
        <taxon>Streptophyta</taxon>
        <taxon>Embryophyta</taxon>
        <taxon>Tracheophyta</taxon>
        <taxon>Spermatophyta</taxon>
        <taxon>Magnoliopsida</taxon>
        <taxon>eudicotyledons</taxon>
        <taxon>Gunneridae</taxon>
        <taxon>Pentapetalae</taxon>
        <taxon>asterids</taxon>
        <taxon>campanulids</taxon>
        <taxon>Asterales</taxon>
        <taxon>Asteraceae</taxon>
        <taxon>Asteroideae</taxon>
        <taxon>Heliantheae alliance</taxon>
        <taxon>Madieae</taxon>
        <taxon>Madiinae</taxon>
        <taxon>Deinandra</taxon>
    </lineage>
</organism>
<gene>
    <name evidence="2" type="ORF">SSX86_002844</name>
</gene>